<comment type="caution">
    <text evidence="1">The sequence shown here is derived from an EMBL/GenBank/DDBJ whole genome shotgun (WGS) entry which is preliminary data.</text>
</comment>
<keyword evidence="2" id="KW-1185">Reference proteome</keyword>
<evidence type="ECO:0000313" key="2">
    <source>
        <dbReference type="Proteomes" id="UP000537130"/>
    </source>
</evidence>
<dbReference type="Proteomes" id="UP000537130">
    <property type="component" value="Unassembled WGS sequence"/>
</dbReference>
<evidence type="ECO:0000313" key="1">
    <source>
        <dbReference type="EMBL" id="MBB3048897.1"/>
    </source>
</evidence>
<dbReference type="EMBL" id="JACHWY010000004">
    <property type="protein sequence ID" value="MBB3048897.1"/>
    <property type="molecule type" value="Genomic_DNA"/>
</dbReference>
<name>A0A7W4W8Q9_9GAMM</name>
<dbReference type="RefSeq" id="WP_183411687.1">
    <property type="nucleotide sequence ID" value="NZ_JACHWY010000004.1"/>
</dbReference>
<protein>
    <submittedName>
        <fullName evidence="1">Uncharacterized protein</fullName>
    </submittedName>
</protein>
<sequence length="52" mass="5663">MHITVEDLNDIAALIAERVKASSGQDVTAERRQQIADAVEESLILNCLIEVA</sequence>
<dbReference type="AlphaFoldDB" id="A0A7W4W8Q9"/>
<proteinExistence type="predicted"/>
<accession>A0A7W4W8Q9</accession>
<reference evidence="1 2" key="1">
    <citation type="submission" date="2020-08" db="EMBL/GenBank/DDBJ databases">
        <title>Genomic Encyclopedia of Type Strains, Phase III (KMG-III): the genomes of soil and plant-associated and newly described type strains.</title>
        <authorList>
            <person name="Whitman W."/>
        </authorList>
    </citation>
    <scope>NUCLEOTIDE SEQUENCE [LARGE SCALE GENOMIC DNA]</scope>
    <source>
        <strain evidence="1 2">CECT 8654</strain>
    </source>
</reference>
<organism evidence="1 2">
    <name type="scientific">Litorivivens lipolytica</name>
    <dbReference type="NCBI Taxonomy" id="1524264"/>
    <lineage>
        <taxon>Bacteria</taxon>
        <taxon>Pseudomonadati</taxon>
        <taxon>Pseudomonadota</taxon>
        <taxon>Gammaproteobacteria</taxon>
        <taxon>Litorivivens</taxon>
    </lineage>
</organism>
<gene>
    <name evidence="1" type="ORF">FHR99_003171</name>
</gene>